<dbReference type="CDD" id="cd07102">
    <property type="entry name" value="ALDH_EDX86601"/>
    <property type="match status" value="1"/>
</dbReference>
<evidence type="ECO:0000256" key="4">
    <source>
        <dbReference type="RuleBase" id="RU003345"/>
    </source>
</evidence>
<evidence type="ECO:0000313" key="7">
    <source>
        <dbReference type="Proteomes" id="UP000242525"/>
    </source>
</evidence>
<dbReference type="Pfam" id="PF00171">
    <property type="entry name" value="Aldedh"/>
    <property type="match status" value="1"/>
</dbReference>
<dbReference type="Gene3D" id="3.40.309.10">
    <property type="entry name" value="Aldehyde Dehydrogenase, Chain A, domain 2"/>
    <property type="match status" value="1"/>
</dbReference>
<gene>
    <name evidence="6" type="ORF">BN980_GECA24s00615g</name>
</gene>
<name>A0A0J9XJ97_GEOCN</name>
<dbReference type="PANTHER" id="PTHR11699">
    <property type="entry name" value="ALDEHYDE DEHYDROGENASE-RELATED"/>
    <property type="match status" value="1"/>
</dbReference>
<keyword evidence="2 4" id="KW-0560">Oxidoreductase</keyword>
<dbReference type="InterPro" id="IPR016162">
    <property type="entry name" value="Ald_DH_N"/>
</dbReference>
<dbReference type="Gene3D" id="3.40.605.10">
    <property type="entry name" value="Aldehyde Dehydrogenase, Chain A, domain 1"/>
    <property type="match status" value="1"/>
</dbReference>
<evidence type="ECO:0000256" key="1">
    <source>
        <dbReference type="ARBA" id="ARBA00009986"/>
    </source>
</evidence>
<dbReference type="InterPro" id="IPR015590">
    <property type="entry name" value="Aldehyde_DH_dom"/>
</dbReference>
<dbReference type="InterPro" id="IPR016161">
    <property type="entry name" value="Ald_DH/histidinol_DH"/>
</dbReference>
<protein>
    <submittedName>
        <fullName evidence="6">Similar to Saccharomyces cerevisiae YOR374W ALD4 Mitochondrial aldehyde dehydrogenase</fullName>
    </submittedName>
</protein>
<dbReference type="InterPro" id="IPR029510">
    <property type="entry name" value="Ald_DH_CS_GLU"/>
</dbReference>
<proteinExistence type="inferred from homology"/>
<dbReference type="FunFam" id="3.40.309.10:FF:000009">
    <property type="entry name" value="Aldehyde dehydrogenase A"/>
    <property type="match status" value="1"/>
</dbReference>
<dbReference type="SUPFAM" id="SSF53720">
    <property type="entry name" value="ALDH-like"/>
    <property type="match status" value="1"/>
</dbReference>
<dbReference type="InterPro" id="IPR016163">
    <property type="entry name" value="Ald_DH_C"/>
</dbReference>
<dbReference type="OrthoDB" id="310895at2759"/>
<evidence type="ECO:0000256" key="3">
    <source>
        <dbReference type="PROSITE-ProRule" id="PRU10007"/>
    </source>
</evidence>
<evidence type="ECO:0000256" key="2">
    <source>
        <dbReference type="ARBA" id="ARBA00023002"/>
    </source>
</evidence>
<evidence type="ECO:0000259" key="5">
    <source>
        <dbReference type="Pfam" id="PF00171"/>
    </source>
</evidence>
<comment type="caution">
    <text evidence="6">The sequence shown here is derived from an EMBL/GenBank/DDBJ whole genome shotgun (WGS) entry which is preliminary data.</text>
</comment>
<dbReference type="EMBL" id="CCBN010000024">
    <property type="protein sequence ID" value="CDO57690.1"/>
    <property type="molecule type" value="Genomic_DNA"/>
</dbReference>
<evidence type="ECO:0000313" key="6">
    <source>
        <dbReference type="EMBL" id="CDO57690.1"/>
    </source>
</evidence>
<keyword evidence="7" id="KW-1185">Reference proteome</keyword>
<dbReference type="GO" id="GO:0016620">
    <property type="term" value="F:oxidoreductase activity, acting on the aldehyde or oxo group of donors, NAD or NADP as acceptor"/>
    <property type="evidence" value="ECO:0007669"/>
    <property type="project" value="InterPro"/>
</dbReference>
<dbReference type="STRING" id="1173061.A0A0J9XJ97"/>
<feature type="domain" description="Aldehyde dehydrogenase" evidence="5">
    <location>
        <begin position="4"/>
        <end position="471"/>
    </location>
</feature>
<organism evidence="6 7">
    <name type="scientific">Geotrichum candidum</name>
    <name type="common">Oospora lactis</name>
    <name type="synonym">Dipodascus geotrichum</name>
    <dbReference type="NCBI Taxonomy" id="1173061"/>
    <lineage>
        <taxon>Eukaryota</taxon>
        <taxon>Fungi</taxon>
        <taxon>Dikarya</taxon>
        <taxon>Ascomycota</taxon>
        <taxon>Saccharomycotina</taxon>
        <taxon>Dipodascomycetes</taxon>
        <taxon>Dipodascales</taxon>
        <taxon>Dipodascaceae</taxon>
        <taxon>Geotrichum</taxon>
    </lineage>
</organism>
<dbReference type="Proteomes" id="UP000242525">
    <property type="component" value="Unassembled WGS sequence"/>
</dbReference>
<dbReference type="PROSITE" id="PS00687">
    <property type="entry name" value="ALDEHYDE_DEHYDR_GLU"/>
    <property type="match status" value="1"/>
</dbReference>
<comment type="similarity">
    <text evidence="1 4">Belongs to the aldehyde dehydrogenase family.</text>
</comment>
<dbReference type="AlphaFoldDB" id="A0A0J9XJ97"/>
<reference evidence="6" key="1">
    <citation type="submission" date="2014-03" db="EMBL/GenBank/DDBJ databases">
        <authorList>
            <person name="Casaregola S."/>
        </authorList>
    </citation>
    <scope>NUCLEOTIDE SEQUENCE [LARGE SCALE GENOMIC DNA]</scope>
    <source>
        <strain evidence="6">CLIB 918</strain>
    </source>
</reference>
<accession>A0A0J9XJ97</accession>
<sequence>MATLTTISPITSKPIIETPATTFEQLTSDILPKSVAAQKQWFKNTTLADRKKVIAKFVELITAEPTISELAKGITEQMGRPIRYTPGELTTAALRANTLLGFADDALVPVNAGESGPNNKTIDFEGQFKKYLSHDPLGVVLIIFPWNYPYLCLINALVPALLVGNSVLIKPSPQTPKVAHAVVKYLKEAGLPDGVVQEIHSGDNELIEKLIQRKEIAAVAFTGSVAGGLAVQKAASNRTIPIALELGGNDAAYVRADSDVKFAAENIVDGAIFNSGQSCCAIERVYVDASIYDEFVEAVVAEVKGYKVGDPFDKDTQIGPVVSEKSAQAIRAQIAEAVSKGAKALIPEGFFAEAEKTNPTFVGPQVLVDLAPDSAVLQEETFGPVIPIVKVNSDEEAIKLINDSDFGLTASVWTKDLAKGEELGDEIEAGTVFVNRADYPDPSLAWTGYKNSGRAVSLSKFGFDFYGKLKSHHIKRV</sequence>
<feature type="active site" evidence="3">
    <location>
        <position position="245"/>
    </location>
</feature>